<dbReference type="Proteomes" id="UP000030649">
    <property type="component" value="Unassembled WGS sequence"/>
</dbReference>
<organism evidence="1 2">
    <name type="scientific">Haloquadratum walsbyi J07HQW1</name>
    <dbReference type="NCBI Taxonomy" id="1238424"/>
    <lineage>
        <taxon>Archaea</taxon>
        <taxon>Methanobacteriati</taxon>
        <taxon>Methanobacteriota</taxon>
        <taxon>Stenosarchaea group</taxon>
        <taxon>Halobacteria</taxon>
        <taxon>Halobacteriales</taxon>
        <taxon>Haloferacaceae</taxon>
        <taxon>Haloquadratum</taxon>
    </lineage>
</organism>
<evidence type="ECO:0000313" key="1">
    <source>
        <dbReference type="EMBL" id="ERG92339.1"/>
    </source>
</evidence>
<sequence length="90" mass="9854">MFSAPFTSALSATLHGSQTTAHVHVGHADSRFFSADTTYLTRITFRYSSELNTLEFRPVSENRGEAVERSSVGVGVAVVAPSFLSYRVIR</sequence>
<gene>
    <name evidence="1" type="ORF">J07HQW1_02375</name>
</gene>
<protein>
    <submittedName>
        <fullName evidence="1">Uncharacterized protein</fullName>
    </submittedName>
</protein>
<dbReference type="EMBL" id="KE356560">
    <property type="protein sequence ID" value="ERG92339.1"/>
    <property type="molecule type" value="Genomic_DNA"/>
</dbReference>
<reference evidence="1 2" key="1">
    <citation type="journal article" date="2013" name="PLoS ONE">
        <title>Assembly-driven community genomics of a hypersaline microbial ecosystem.</title>
        <authorList>
            <person name="Podell S."/>
            <person name="Ugalde J.A."/>
            <person name="Narasingarao P."/>
            <person name="Banfield J.F."/>
            <person name="Heidelberg K.B."/>
            <person name="Allen E.E."/>
        </authorList>
    </citation>
    <scope>NUCLEOTIDE SEQUENCE [LARGE SCALE GENOMIC DNA]</scope>
    <source>
        <strain evidence="2">J07HQW1</strain>
    </source>
</reference>
<evidence type="ECO:0000313" key="2">
    <source>
        <dbReference type="Proteomes" id="UP000030649"/>
    </source>
</evidence>
<name>U1MQM1_9EURY</name>
<dbReference type="HOGENOM" id="CLU_2433791_0_0_2"/>
<proteinExistence type="predicted"/>
<accession>U1MQM1</accession>
<dbReference type="STRING" id="1238424.J07HQW1_02375"/>
<dbReference type="AlphaFoldDB" id="U1MQM1"/>